<evidence type="ECO:0000313" key="3">
    <source>
        <dbReference type="Proteomes" id="UP001499854"/>
    </source>
</evidence>
<dbReference type="Proteomes" id="UP001499854">
    <property type="component" value="Unassembled WGS sequence"/>
</dbReference>
<dbReference type="EMBL" id="BAAAQM010000043">
    <property type="protein sequence ID" value="GAA1990502.1"/>
    <property type="molecule type" value="Genomic_DNA"/>
</dbReference>
<gene>
    <name evidence="2" type="ORF">GCM10009838_62140</name>
</gene>
<evidence type="ECO:0000313" key="2">
    <source>
        <dbReference type="EMBL" id="GAA1990502.1"/>
    </source>
</evidence>
<evidence type="ECO:0000256" key="1">
    <source>
        <dbReference type="SAM" id="MobiDB-lite"/>
    </source>
</evidence>
<feature type="compositionally biased region" description="Low complexity" evidence="1">
    <location>
        <begin position="45"/>
        <end position="57"/>
    </location>
</feature>
<keyword evidence="3" id="KW-1185">Reference proteome</keyword>
<name>A0ABN2SQ53_9ACTN</name>
<sequence>MNLAVAAVVTAAFAGGVQSGNGGLDSSHFGVSESPQDVYVKAQGAAASAPATPQSSSMPPPDCWLEPDSSYGAPPPGSQDGGTWLRWRCSNDPQKLTRIPRDDLESWAPKPTSSPKDVAREAVKAIHLPAPVMRVSPGADSQWVNFPVFLWTDSAAWHPLSATASVPGLAVSATAAPVRIAWDMGDGTTVTCAGPGTPFTDAMSAAASSPDCGHVYRRASDAEPSGKFTVRATETWRVTWVGGGQSGTLPDMTATSSIAVRVAESQALVTSVR</sequence>
<organism evidence="2 3">
    <name type="scientific">Catenulispora subtropica</name>
    <dbReference type="NCBI Taxonomy" id="450798"/>
    <lineage>
        <taxon>Bacteria</taxon>
        <taxon>Bacillati</taxon>
        <taxon>Actinomycetota</taxon>
        <taxon>Actinomycetes</taxon>
        <taxon>Catenulisporales</taxon>
        <taxon>Catenulisporaceae</taxon>
        <taxon>Catenulispora</taxon>
    </lineage>
</organism>
<protein>
    <recommendedName>
        <fullName evidence="4">ATP/GTP-binding protein</fullName>
    </recommendedName>
</protein>
<evidence type="ECO:0008006" key="4">
    <source>
        <dbReference type="Google" id="ProtNLM"/>
    </source>
</evidence>
<proteinExistence type="predicted"/>
<feature type="region of interest" description="Disordered" evidence="1">
    <location>
        <begin position="42"/>
        <end position="85"/>
    </location>
</feature>
<accession>A0ABN2SQ53</accession>
<comment type="caution">
    <text evidence="2">The sequence shown here is derived from an EMBL/GenBank/DDBJ whole genome shotgun (WGS) entry which is preliminary data.</text>
</comment>
<reference evidence="2 3" key="1">
    <citation type="journal article" date="2019" name="Int. J. Syst. Evol. Microbiol.">
        <title>The Global Catalogue of Microorganisms (GCM) 10K type strain sequencing project: providing services to taxonomists for standard genome sequencing and annotation.</title>
        <authorList>
            <consortium name="The Broad Institute Genomics Platform"/>
            <consortium name="The Broad Institute Genome Sequencing Center for Infectious Disease"/>
            <person name="Wu L."/>
            <person name="Ma J."/>
        </authorList>
    </citation>
    <scope>NUCLEOTIDE SEQUENCE [LARGE SCALE GENOMIC DNA]</scope>
    <source>
        <strain evidence="2 3">JCM 16013</strain>
    </source>
</reference>